<dbReference type="SUPFAM" id="SSF81790">
    <property type="entry name" value="Myosin phosphatase inhibitor 17kDa protein, CPI-17"/>
    <property type="match status" value="1"/>
</dbReference>
<feature type="compositionally biased region" description="Polar residues" evidence="1">
    <location>
        <begin position="1"/>
        <end position="13"/>
    </location>
</feature>
<dbReference type="Proteomes" id="UP001209878">
    <property type="component" value="Unassembled WGS sequence"/>
</dbReference>
<protein>
    <submittedName>
        <fullName evidence="2">Uncharacterized protein</fullName>
    </submittedName>
</protein>
<proteinExistence type="predicted"/>
<keyword evidence="3" id="KW-1185">Reference proteome</keyword>
<name>A0AAD9KMW9_RIDPI</name>
<sequence>MATVYNVNSTRVNSGDRYHASPPAPRETYRPSPTRHSDIGTESPVQVGFKEPAKNADLYGYNERKKYLTAKYGQHQMRLIRKRLAVEDWVDTELRRLYDAVSWRSLIY</sequence>
<evidence type="ECO:0000256" key="1">
    <source>
        <dbReference type="SAM" id="MobiDB-lite"/>
    </source>
</evidence>
<evidence type="ECO:0000313" key="3">
    <source>
        <dbReference type="Proteomes" id="UP001209878"/>
    </source>
</evidence>
<organism evidence="2 3">
    <name type="scientific">Ridgeia piscesae</name>
    <name type="common">Tubeworm</name>
    <dbReference type="NCBI Taxonomy" id="27915"/>
    <lineage>
        <taxon>Eukaryota</taxon>
        <taxon>Metazoa</taxon>
        <taxon>Spiralia</taxon>
        <taxon>Lophotrochozoa</taxon>
        <taxon>Annelida</taxon>
        <taxon>Polychaeta</taxon>
        <taxon>Sedentaria</taxon>
        <taxon>Canalipalpata</taxon>
        <taxon>Sabellida</taxon>
        <taxon>Siboglinidae</taxon>
        <taxon>Ridgeia</taxon>
    </lineage>
</organism>
<accession>A0AAD9KMW9</accession>
<dbReference type="GO" id="GO:0005737">
    <property type="term" value="C:cytoplasm"/>
    <property type="evidence" value="ECO:0007669"/>
    <property type="project" value="InterPro"/>
</dbReference>
<comment type="caution">
    <text evidence="2">The sequence shown here is derived from an EMBL/GenBank/DDBJ whole genome shotgun (WGS) entry which is preliminary data.</text>
</comment>
<feature type="region of interest" description="Disordered" evidence="1">
    <location>
        <begin position="1"/>
        <end position="44"/>
    </location>
</feature>
<dbReference type="EMBL" id="JAODUO010000861">
    <property type="protein sequence ID" value="KAK2173625.1"/>
    <property type="molecule type" value="Genomic_DNA"/>
</dbReference>
<gene>
    <name evidence="2" type="ORF">NP493_861g00029</name>
</gene>
<dbReference type="Gene3D" id="1.10.150.220">
    <property type="entry name" value="CPI-17"/>
    <property type="match status" value="1"/>
</dbReference>
<evidence type="ECO:0000313" key="2">
    <source>
        <dbReference type="EMBL" id="KAK2173625.1"/>
    </source>
</evidence>
<dbReference type="InterPro" id="IPR036658">
    <property type="entry name" value="CPI-17_sf"/>
</dbReference>
<dbReference type="AlphaFoldDB" id="A0AAD9KMW9"/>
<reference evidence="2" key="1">
    <citation type="journal article" date="2023" name="Mol. Biol. Evol.">
        <title>Third-Generation Sequencing Reveals the Adaptive Role of the Epigenome in Three Deep-Sea Polychaetes.</title>
        <authorList>
            <person name="Perez M."/>
            <person name="Aroh O."/>
            <person name="Sun Y."/>
            <person name="Lan Y."/>
            <person name="Juniper S.K."/>
            <person name="Young C.R."/>
            <person name="Angers B."/>
            <person name="Qian P.Y."/>
        </authorList>
    </citation>
    <scope>NUCLEOTIDE SEQUENCE</scope>
    <source>
        <strain evidence="2">R07B-5</strain>
    </source>
</reference>